<accession>A0A4S2KQW4</accession>
<protein>
    <submittedName>
        <fullName evidence="2">Uncharacterized protein</fullName>
    </submittedName>
</protein>
<evidence type="ECO:0000313" key="2">
    <source>
        <dbReference type="EMBL" id="TGZ52292.1"/>
    </source>
</evidence>
<name>A0A4S2KQW4_9HYME</name>
<gene>
    <name evidence="2" type="ORF">DBV15_09235</name>
</gene>
<feature type="compositionally biased region" description="Basic and acidic residues" evidence="1">
    <location>
        <begin position="218"/>
        <end position="232"/>
    </location>
</feature>
<proteinExistence type="predicted"/>
<feature type="compositionally biased region" description="Polar residues" evidence="1">
    <location>
        <begin position="199"/>
        <end position="217"/>
    </location>
</feature>
<organism evidence="2 3">
    <name type="scientific">Temnothorax longispinosus</name>
    <dbReference type="NCBI Taxonomy" id="300112"/>
    <lineage>
        <taxon>Eukaryota</taxon>
        <taxon>Metazoa</taxon>
        <taxon>Ecdysozoa</taxon>
        <taxon>Arthropoda</taxon>
        <taxon>Hexapoda</taxon>
        <taxon>Insecta</taxon>
        <taxon>Pterygota</taxon>
        <taxon>Neoptera</taxon>
        <taxon>Endopterygota</taxon>
        <taxon>Hymenoptera</taxon>
        <taxon>Apocrita</taxon>
        <taxon>Aculeata</taxon>
        <taxon>Formicoidea</taxon>
        <taxon>Formicidae</taxon>
        <taxon>Myrmicinae</taxon>
        <taxon>Temnothorax</taxon>
    </lineage>
</organism>
<comment type="caution">
    <text evidence="2">The sequence shown here is derived from an EMBL/GenBank/DDBJ whole genome shotgun (WGS) entry which is preliminary data.</text>
</comment>
<dbReference type="AlphaFoldDB" id="A0A4S2KQW4"/>
<reference evidence="2 3" key="1">
    <citation type="journal article" date="2019" name="Philos. Trans. R. Soc. Lond., B, Biol. Sci.">
        <title>Ant behaviour and brain gene expression of defending hosts depend on the ecological success of the intruding social parasite.</title>
        <authorList>
            <person name="Kaur R."/>
            <person name="Stoldt M."/>
            <person name="Jongepier E."/>
            <person name="Feldmeyer B."/>
            <person name="Menzel F."/>
            <person name="Bornberg-Bauer E."/>
            <person name="Foitzik S."/>
        </authorList>
    </citation>
    <scope>NUCLEOTIDE SEQUENCE [LARGE SCALE GENOMIC DNA]</scope>
    <source>
        <tissue evidence="2">Whole body</tissue>
    </source>
</reference>
<evidence type="ECO:0000256" key="1">
    <source>
        <dbReference type="SAM" id="MobiDB-lite"/>
    </source>
</evidence>
<sequence length="232" mass="26081">MSYFPYFASGRGHLVTPPFLSNPPCIPPANVRLPPPPSLPPRNPRSPSSYPLWKMWLPTPFAPPSLYTILTYPLQQKETWKDAKKLGKEVRGKSLVELTRLIDIEHYPASLRATGIGTENRTVGWGRHGMRLRPRKDEQGKDNVVFWNQRRSIPNSPARTSLYNYTSVFGVHRKGVVGRNRGGNIPKEPIVAHSAANPPHSSGQWMPTAISRHNATGEQRRPDNSDGRNRKA</sequence>
<keyword evidence="3" id="KW-1185">Reference proteome</keyword>
<dbReference type="EMBL" id="QBLH01001337">
    <property type="protein sequence ID" value="TGZ52292.1"/>
    <property type="molecule type" value="Genomic_DNA"/>
</dbReference>
<evidence type="ECO:0000313" key="3">
    <source>
        <dbReference type="Proteomes" id="UP000310200"/>
    </source>
</evidence>
<feature type="region of interest" description="Disordered" evidence="1">
    <location>
        <begin position="195"/>
        <end position="232"/>
    </location>
</feature>
<dbReference type="Proteomes" id="UP000310200">
    <property type="component" value="Unassembled WGS sequence"/>
</dbReference>